<dbReference type="InterPro" id="IPR014043">
    <property type="entry name" value="Acyl_transferase_dom"/>
</dbReference>
<evidence type="ECO:0000256" key="4">
    <source>
        <dbReference type="ARBA" id="ARBA00023315"/>
    </source>
</evidence>
<dbReference type="InterPro" id="IPR017554">
    <property type="entry name" value="Malonate_deCOase_MdcHsu"/>
</dbReference>
<sequence length="310" mass="33523">MNRILFTFPGQGAQIPGMLHELDRVISCKHWFDRAGDVLGENVLTLDTAEALGRTRAVQLCILIAGVACADWLIREKSMPDFVSGLSIGAFPAAVTSGALAFDDALRLVSLRGELMENACPAGYGLSAIGGLPERSVRELVEAVHSPEHPVFVANLNAADQFVIAGSDEAMRRVLELAREKGATRTDRLAVAVPSHCPLLGEASRILAGAFHDIRLRRPSIAYLSGSTGRVLWQPERIADDLAFNMARPLHWADAMTAAYERGVRLAVEMPPGSVLTGLAKRIMEQGEAIACQQQPLQTVLELVRRLKTG</sequence>
<evidence type="ECO:0000256" key="2">
    <source>
        <dbReference type="ARBA" id="ARBA00018953"/>
    </source>
</evidence>
<evidence type="ECO:0000259" key="8">
    <source>
        <dbReference type="SMART" id="SM00827"/>
    </source>
</evidence>
<dbReference type="InterPro" id="IPR050858">
    <property type="entry name" value="Mal-CoA-ACP_Trans/PKS_FabD"/>
</dbReference>
<gene>
    <name evidence="9" type="primary">mdcH</name>
    <name evidence="9" type="ORF">NB646_06710</name>
</gene>
<dbReference type="InterPro" id="IPR016035">
    <property type="entry name" value="Acyl_Trfase/lysoPLipase"/>
</dbReference>
<dbReference type="InterPro" id="IPR001227">
    <property type="entry name" value="Ac_transferase_dom_sf"/>
</dbReference>
<feature type="domain" description="Malonyl-CoA:ACP transacylase (MAT)" evidence="8">
    <location>
        <begin position="7"/>
        <end position="307"/>
    </location>
</feature>
<dbReference type="Pfam" id="PF00698">
    <property type="entry name" value="Acyl_transf_1"/>
    <property type="match status" value="1"/>
</dbReference>
<evidence type="ECO:0000256" key="1">
    <source>
        <dbReference type="ARBA" id="ARBA00013258"/>
    </source>
</evidence>
<dbReference type="GO" id="GO:0005829">
    <property type="term" value="C:cytosol"/>
    <property type="evidence" value="ECO:0007669"/>
    <property type="project" value="TreeGrafter"/>
</dbReference>
<dbReference type="PANTHER" id="PTHR42681">
    <property type="entry name" value="MALONYL-COA-ACYL CARRIER PROTEIN TRANSACYLASE, MITOCHONDRIAL"/>
    <property type="match status" value="1"/>
</dbReference>
<dbReference type="NCBIfam" id="TIGR03131">
    <property type="entry name" value="malonate_mdcH"/>
    <property type="match status" value="1"/>
</dbReference>
<dbReference type="SMART" id="SM00827">
    <property type="entry name" value="PKS_AT"/>
    <property type="match status" value="1"/>
</dbReference>
<dbReference type="GO" id="GO:0004314">
    <property type="term" value="F:[acyl-carrier-protein] S-malonyltransferase activity"/>
    <property type="evidence" value="ECO:0007669"/>
    <property type="project" value="UniProtKB-EC"/>
</dbReference>
<reference evidence="9" key="1">
    <citation type="journal article" date="2022" name="Front. Microbiol.">
        <title>New perspectives on an old grouping: The genomic and phenotypic variability of Oxalobacter formigenes and the implications for calcium oxalate stone prevention.</title>
        <authorList>
            <person name="Chmiel J.A."/>
            <person name="Carr C."/>
            <person name="Stuivenberg G.A."/>
            <person name="Venema R."/>
            <person name="Chanyi R.M."/>
            <person name="Al K.F."/>
            <person name="Giguere D."/>
            <person name="Say H."/>
            <person name="Akouris P.P."/>
            <person name="Dominguez Romero S.A."/>
            <person name="Kwong A."/>
            <person name="Tai V."/>
            <person name="Koval S.F."/>
            <person name="Razvi H."/>
            <person name="Bjazevic J."/>
            <person name="Burton J.P."/>
        </authorList>
    </citation>
    <scope>NUCLEOTIDE SEQUENCE</scope>
    <source>
        <strain evidence="9">OxK</strain>
    </source>
</reference>
<feature type="active site" evidence="7">
    <location>
        <position position="196"/>
    </location>
</feature>
<dbReference type="PIRSF" id="PIRSF000446">
    <property type="entry name" value="Mct"/>
    <property type="match status" value="1"/>
</dbReference>
<protein>
    <recommendedName>
        <fullName evidence="2 6">Malonyl CoA-acyl carrier protein transacylase</fullName>
        <ecNumber evidence="1 6">2.3.1.39</ecNumber>
    </recommendedName>
</protein>
<dbReference type="Gene3D" id="3.40.366.10">
    <property type="entry name" value="Malonyl-Coenzyme A Acyl Carrier Protein, domain 2"/>
    <property type="match status" value="1"/>
</dbReference>
<dbReference type="EMBL" id="CP098251">
    <property type="protein sequence ID" value="WAV90558.1"/>
    <property type="molecule type" value="Genomic_DNA"/>
</dbReference>
<proteinExistence type="inferred from homology"/>
<dbReference type="RefSeq" id="WP_269315594.1">
    <property type="nucleotide sequence ID" value="NZ_CP098251.1"/>
</dbReference>
<dbReference type="EC" id="2.3.1.39" evidence="1 6"/>
<evidence type="ECO:0000256" key="6">
    <source>
        <dbReference type="PIRNR" id="PIRNR000446"/>
    </source>
</evidence>
<dbReference type="PANTHER" id="PTHR42681:SF1">
    <property type="entry name" value="MALONYL-COA-ACYL CARRIER PROTEIN TRANSACYLASE, MITOCHONDRIAL"/>
    <property type="match status" value="1"/>
</dbReference>
<dbReference type="InterPro" id="IPR016036">
    <property type="entry name" value="Malonyl_transacylase_ACP-bd"/>
</dbReference>
<evidence type="ECO:0000256" key="7">
    <source>
        <dbReference type="PIRSR" id="PIRSR000446-1"/>
    </source>
</evidence>
<keyword evidence="4 6" id="KW-0012">Acyltransferase</keyword>
<comment type="similarity">
    <text evidence="6">Belongs to the fabD family.</text>
</comment>
<dbReference type="Gene3D" id="3.30.70.250">
    <property type="entry name" value="Malonyl-CoA ACP transacylase, ACP-binding"/>
    <property type="match status" value="1"/>
</dbReference>
<evidence type="ECO:0000256" key="3">
    <source>
        <dbReference type="ARBA" id="ARBA00022679"/>
    </source>
</evidence>
<organism evidence="9">
    <name type="scientific">Oxalobacter aliiformigenes</name>
    <dbReference type="NCBI Taxonomy" id="2946593"/>
    <lineage>
        <taxon>Bacteria</taxon>
        <taxon>Pseudomonadati</taxon>
        <taxon>Pseudomonadota</taxon>
        <taxon>Betaproteobacteria</taxon>
        <taxon>Burkholderiales</taxon>
        <taxon>Oxalobacteraceae</taxon>
        <taxon>Oxalobacter</taxon>
    </lineage>
</organism>
<name>A0A9E9LAI5_9BURK</name>
<dbReference type="InterPro" id="IPR024925">
    <property type="entry name" value="Malonyl_CoA-ACP_transAc"/>
</dbReference>
<accession>A0A9E9LAI5</accession>
<dbReference type="GO" id="GO:0006633">
    <property type="term" value="P:fatty acid biosynthetic process"/>
    <property type="evidence" value="ECO:0007669"/>
    <property type="project" value="TreeGrafter"/>
</dbReference>
<evidence type="ECO:0000313" key="9">
    <source>
        <dbReference type="EMBL" id="WAV90558.1"/>
    </source>
</evidence>
<comment type="catalytic activity">
    <reaction evidence="5 6">
        <text>holo-[ACP] + malonyl-CoA = malonyl-[ACP] + CoA</text>
        <dbReference type="Rhea" id="RHEA:41792"/>
        <dbReference type="Rhea" id="RHEA-COMP:9623"/>
        <dbReference type="Rhea" id="RHEA-COMP:9685"/>
        <dbReference type="ChEBI" id="CHEBI:57287"/>
        <dbReference type="ChEBI" id="CHEBI:57384"/>
        <dbReference type="ChEBI" id="CHEBI:64479"/>
        <dbReference type="ChEBI" id="CHEBI:78449"/>
        <dbReference type="EC" id="2.3.1.39"/>
    </reaction>
</comment>
<feature type="active site" evidence="7">
    <location>
        <position position="87"/>
    </location>
</feature>
<keyword evidence="3 6" id="KW-0808">Transferase</keyword>
<dbReference type="SUPFAM" id="SSF52151">
    <property type="entry name" value="FabD/lysophospholipase-like"/>
    <property type="match status" value="1"/>
</dbReference>
<dbReference type="Proteomes" id="UP001164819">
    <property type="component" value="Chromosome"/>
</dbReference>
<evidence type="ECO:0000256" key="5">
    <source>
        <dbReference type="ARBA" id="ARBA00048462"/>
    </source>
</evidence>
<dbReference type="SUPFAM" id="SSF55048">
    <property type="entry name" value="Probable ACP-binding domain of malonyl-CoA ACP transacylase"/>
    <property type="match status" value="1"/>
</dbReference>
<dbReference type="AlphaFoldDB" id="A0A9E9LAI5"/>